<keyword evidence="1" id="KW-1133">Transmembrane helix</keyword>
<keyword evidence="1" id="KW-0812">Transmembrane</keyword>
<protein>
    <submittedName>
        <fullName evidence="2">Uncharacterized protein</fullName>
    </submittedName>
</protein>
<dbReference type="PROSITE" id="PS51257">
    <property type="entry name" value="PROKAR_LIPOPROTEIN"/>
    <property type="match status" value="1"/>
</dbReference>
<feature type="transmembrane region" description="Helical" evidence="1">
    <location>
        <begin position="7"/>
        <end position="40"/>
    </location>
</feature>
<dbReference type="AlphaFoldDB" id="A0A1F6WND7"/>
<evidence type="ECO:0000313" key="3">
    <source>
        <dbReference type="Proteomes" id="UP000179448"/>
    </source>
</evidence>
<reference evidence="2 3" key="1">
    <citation type="journal article" date="2016" name="Nat. Commun.">
        <title>Thousands of microbial genomes shed light on interconnected biogeochemical processes in an aquifer system.</title>
        <authorList>
            <person name="Anantharaman K."/>
            <person name="Brown C.T."/>
            <person name="Hug L.A."/>
            <person name="Sharon I."/>
            <person name="Castelle C.J."/>
            <person name="Probst A.J."/>
            <person name="Thomas B.C."/>
            <person name="Singh A."/>
            <person name="Wilkins M.J."/>
            <person name="Karaoz U."/>
            <person name="Brodie E.L."/>
            <person name="Williams K.H."/>
            <person name="Hubbard S.S."/>
            <person name="Banfield J.F."/>
        </authorList>
    </citation>
    <scope>NUCLEOTIDE SEQUENCE [LARGE SCALE GENOMIC DNA]</scope>
</reference>
<sequence>MIILTRCVAFVAVFLLGLILPWWVFLILVVIGSCVFPQYVEGIIIGALLDALLSNSFEFAHWYLVIGLALYAIGLVMRRYLFV</sequence>
<feature type="transmembrane region" description="Helical" evidence="1">
    <location>
        <begin position="60"/>
        <end position="81"/>
    </location>
</feature>
<dbReference type="EMBL" id="MFUQ01000018">
    <property type="protein sequence ID" value="OGI83390.1"/>
    <property type="molecule type" value="Genomic_DNA"/>
</dbReference>
<comment type="caution">
    <text evidence="2">The sequence shown here is derived from an EMBL/GenBank/DDBJ whole genome shotgun (WGS) entry which is preliminary data.</text>
</comment>
<evidence type="ECO:0000313" key="2">
    <source>
        <dbReference type="EMBL" id="OGI83390.1"/>
    </source>
</evidence>
<dbReference type="Proteomes" id="UP000179448">
    <property type="component" value="Unassembled WGS sequence"/>
</dbReference>
<name>A0A1F6WND7_9BACT</name>
<organism evidence="2 3">
    <name type="scientific">Candidatus Nomurabacteria bacterium RIFCSPLOWO2_01_FULL_36_10b</name>
    <dbReference type="NCBI Taxonomy" id="1801766"/>
    <lineage>
        <taxon>Bacteria</taxon>
        <taxon>Candidatus Nomuraibacteriota</taxon>
    </lineage>
</organism>
<keyword evidence="1" id="KW-0472">Membrane</keyword>
<dbReference type="STRING" id="1801766.A2997_01545"/>
<accession>A0A1F6WND7</accession>
<evidence type="ECO:0000256" key="1">
    <source>
        <dbReference type="SAM" id="Phobius"/>
    </source>
</evidence>
<gene>
    <name evidence="2" type="ORF">A2997_01545</name>
</gene>
<proteinExistence type="predicted"/>